<dbReference type="GO" id="GO:0019563">
    <property type="term" value="P:glycerol catabolic process"/>
    <property type="evidence" value="ECO:0007669"/>
    <property type="project" value="TreeGrafter"/>
</dbReference>
<dbReference type="HOGENOM" id="CLU_024251_2_3_0"/>
<dbReference type="EMBL" id="CP006571">
    <property type="protein sequence ID" value="AHK62998.1"/>
    <property type="molecule type" value="Genomic_DNA"/>
</dbReference>
<evidence type="ECO:0000256" key="8">
    <source>
        <dbReference type="RuleBase" id="RU363013"/>
    </source>
</evidence>
<dbReference type="KEGG" id="cav:M832_01290"/>
<dbReference type="FunFam" id="3.20.20.70:FF:000016">
    <property type="entry name" value="Triosephosphate isomerase"/>
    <property type="match status" value="1"/>
</dbReference>
<feature type="binding site" evidence="7">
    <location>
        <begin position="11"/>
        <end position="13"/>
    </location>
    <ligand>
        <name>substrate</name>
    </ligand>
</feature>
<feature type="binding site" evidence="7">
    <location>
        <position position="175"/>
    </location>
    <ligand>
        <name>substrate</name>
    </ligand>
</feature>
<proteinExistence type="inferred from homology"/>
<evidence type="ECO:0000256" key="1">
    <source>
        <dbReference type="ARBA" id="ARBA00004680"/>
    </source>
</evidence>
<dbReference type="STRING" id="1229831.M832_01290"/>
<dbReference type="GO" id="GO:0004807">
    <property type="term" value="F:triose-phosphate isomerase activity"/>
    <property type="evidence" value="ECO:0007669"/>
    <property type="project" value="UniProtKB-UniRule"/>
</dbReference>
<keyword evidence="4 7" id="KW-0963">Cytoplasm</keyword>
<dbReference type="UniPathway" id="UPA00109">
    <property type="reaction ID" value="UER00189"/>
</dbReference>
<dbReference type="InterPro" id="IPR013785">
    <property type="entry name" value="Aldolase_TIM"/>
</dbReference>
<evidence type="ECO:0000256" key="2">
    <source>
        <dbReference type="ARBA" id="ARBA00007422"/>
    </source>
</evidence>
<dbReference type="AlphaFoldDB" id="W8JQ71"/>
<dbReference type="SUPFAM" id="SSF51351">
    <property type="entry name" value="Triosephosphate isomerase (TIM)"/>
    <property type="match status" value="1"/>
</dbReference>
<dbReference type="GO" id="GO:0046166">
    <property type="term" value="P:glyceraldehyde-3-phosphate biosynthetic process"/>
    <property type="evidence" value="ECO:0007669"/>
    <property type="project" value="TreeGrafter"/>
</dbReference>
<dbReference type="InterPro" id="IPR035990">
    <property type="entry name" value="TIM_sf"/>
</dbReference>
<keyword evidence="6 7" id="KW-0413">Isomerase</keyword>
<evidence type="ECO:0000256" key="3">
    <source>
        <dbReference type="ARBA" id="ARBA00022432"/>
    </source>
</evidence>
<evidence type="ECO:0000256" key="7">
    <source>
        <dbReference type="HAMAP-Rule" id="MF_00147"/>
    </source>
</evidence>
<dbReference type="PANTHER" id="PTHR21139:SF42">
    <property type="entry name" value="TRIOSEPHOSPHATE ISOMERASE"/>
    <property type="match status" value="1"/>
</dbReference>
<feature type="active site" description="Proton acceptor" evidence="7">
    <location>
        <position position="169"/>
    </location>
</feature>
<dbReference type="CDD" id="cd00311">
    <property type="entry name" value="TIM"/>
    <property type="match status" value="1"/>
</dbReference>
<dbReference type="PROSITE" id="PS51440">
    <property type="entry name" value="TIM_2"/>
    <property type="match status" value="1"/>
</dbReference>
<protein>
    <recommendedName>
        <fullName evidence="7 8">Triosephosphate isomerase</fullName>
        <shortName evidence="7">TIM</shortName>
        <shortName evidence="7">TPI</shortName>
        <ecNumber evidence="7 8">5.3.1.1</ecNumber>
    </recommendedName>
    <alternativeName>
        <fullName evidence="7">Triose-phosphate isomerase</fullName>
    </alternativeName>
</protein>
<dbReference type="InterPro" id="IPR020861">
    <property type="entry name" value="Triosephosphate_isomerase_AS"/>
</dbReference>
<comment type="subcellular location">
    <subcellularLocation>
        <location evidence="7 8">Cytoplasm</location>
    </subcellularLocation>
</comment>
<dbReference type="GO" id="GO:0006094">
    <property type="term" value="P:gluconeogenesis"/>
    <property type="evidence" value="ECO:0007669"/>
    <property type="project" value="UniProtKB-UniRule"/>
</dbReference>
<organism evidence="9 10">
    <name type="scientific">Chlamydia avium 10DC88</name>
    <dbReference type="NCBI Taxonomy" id="1229831"/>
    <lineage>
        <taxon>Bacteria</taxon>
        <taxon>Pseudomonadati</taxon>
        <taxon>Chlamydiota</taxon>
        <taxon>Chlamydiia</taxon>
        <taxon>Chlamydiales</taxon>
        <taxon>Chlamydiaceae</taxon>
        <taxon>Chlamydia/Chlamydophila group</taxon>
        <taxon>Chlamydia</taxon>
    </lineage>
</organism>
<comment type="subunit">
    <text evidence="7 8">Homodimer.</text>
</comment>
<reference evidence="9 10" key="1">
    <citation type="journal article" date="2014" name="Syst. Appl. Microbiol.">
        <title>Evidence for the existence of two new members of the family Chlamydiaceae and proposal of Chlamydia avium sp. nov. and Chlamydia gallinacea sp. nov.</title>
        <authorList>
            <person name="Sachse K."/>
            <person name="Laroucau K."/>
            <person name="Riege K."/>
            <person name="Wehner S."/>
            <person name="Dilcher M."/>
            <person name="Creasy H.H."/>
            <person name="Weidmann M."/>
            <person name="Myers G."/>
            <person name="Vorimore F."/>
            <person name="Vicari N."/>
            <person name="Magnino S."/>
            <person name="Liebler-Tenorio E."/>
            <person name="Ruettger A."/>
            <person name="Bavoil P.M."/>
            <person name="Hufert F.T."/>
            <person name="Rossello-Mora R."/>
            <person name="Marz M."/>
        </authorList>
    </citation>
    <scope>NUCLEOTIDE SEQUENCE [LARGE SCALE GENOMIC DNA]</scope>
    <source>
        <strain evidence="9 10">10DC88</strain>
    </source>
</reference>
<keyword evidence="5 7" id="KW-0324">Glycolysis</keyword>
<dbReference type="PANTHER" id="PTHR21139">
    <property type="entry name" value="TRIOSEPHOSPHATE ISOMERASE"/>
    <property type="match status" value="1"/>
</dbReference>
<feature type="active site" description="Electrophile" evidence="7">
    <location>
        <position position="99"/>
    </location>
</feature>
<dbReference type="PATRIC" id="fig|1229831.3.peg.131"/>
<evidence type="ECO:0000313" key="10">
    <source>
        <dbReference type="Proteomes" id="UP000019433"/>
    </source>
</evidence>
<dbReference type="GO" id="GO:0005829">
    <property type="term" value="C:cytosol"/>
    <property type="evidence" value="ECO:0007669"/>
    <property type="project" value="TreeGrafter"/>
</dbReference>
<comment type="pathway">
    <text evidence="7 8">Carbohydrate biosynthesis; gluconeogenesis.</text>
</comment>
<feature type="binding site" evidence="7">
    <location>
        <position position="215"/>
    </location>
    <ligand>
        <name>substrate</name>
    </ligand>
</feature>
<dbReference type="Pfam" id="PF00121">
    <property type="entry name" value="TIM"/>
    <property type="match status" value="1"/>
</dbReference>
<dbReference type="GO" id="GO:0006096">
    <property type="term" value="P:glycolytic process"/>
    <property type="evidence" value="ECO:0007669"/>
    <property type="project" value="UniProtKB-UniRule"/>
</dbReference>
<accession>W8JQ71</accession>
<evidence type="ECO:0000256" key="6">
    <source>
        <dbReference type="ARBA" id="ARBA00023235"/>
    </source>
</evidence>
<dbReference type="Gene3D" id="3.20.20.70">
    <property type="entry name" value="Aldolase class I"/>
    <property type="match status" value="1"/>
</dbReference>
<sequence length="254" mass="27694">MMGRERYIFGNWKMNKTSQEAKEYFSIFCSLVQDIQTPVIGIAPPFTALHTCFQSLHSQESSVLLGAQNLHQEMAGAFTGEVSLPMLKEFGVQFVLIGHSERRHIFHEDDATIALKVSATARGGMIPVLCVGETLVDKEEGRTQEVLSNQLVLGLSQLPEISSIIIAYEPTWAIGTGKVASTTDVQEAHVFCRQVISRIFSKEKAETVSILYGGSVKEDNARGFAACPDVDGLLVGGASIDPKGFSRVIGQFLL</sequence>
<gene>
    <name evidence="7 9" type="primary">tpiA</name>
    <name evidence="9" type="ORF">M832_01290</name>
</gene>
<feature type="binding site" evidence="7">
    <location>
        <begin position="236"/>
        <end position="237"/>
    </location>
    <ligand>
        <name>substrate</name>
    </ligand>
</feature>
<dbReference type="Proteomes" id="UP000019433">
    <property type="component" value="Chromosome"/>
</dbReference>
<evidence type="ECO:0000313" key="9">
    <source>
        <dbReference type="EMBL" id="AHK62998.1"/>
    </source>
</evidence>
<comment type="catalytic activity">
    <reaction evidence="7 8">
        <text>D-glyceraldehyde 3-phosphate = dihydroxyacetone phosphate</text>
        <dbReference type="Rhea" id="RHEA:18585"/>
        <dbReference type="ChEBI" id="CHEBI:57642"/>
        <dbReference type="ChEBI" id="CHEBI:59776"/>
        <dbReference type="EC" id="5.3.1.1"/>
    </reaction>
</comment>
<dbReference type="eggNOG" id="COG0149">
    <property type="taxonomic scope" value="Bacteria"/>
</dbReference>
<dbReference type="NCBIfam" id="TIGR00419">
    <property type="entry name" value="tim"/>
    <property type="match status" value="1"/>
</dbReference>
<dbReference type="PROSITE" id="PS00171">
    <property type="entry name" value="TIM_1"/>
    <property type="match status" value="1"/>
</dbReference>
<dbReference type="HAMAP" id="MF_00147_B">
    <property type="entry name" value="TIM_B"/>
    <property type="match status" value="1"/>
</dbReference>
<keyword evidence="3 7" id="KW-0312">Gluconeogenesis</keyword>
<comment type="pathway">
    <text evidence="1 7 8">Carbohydrate degradation; glycolysis; D-glyceraldehyde 3-phosphate from glycerone phosphate: step 1/1.</text>
</comment>
<dbReference type="EC" id="5.3.1.1" evidence="7 8"/>
<dbReference type="InterPro" id="IPR022896">
    <property type="entry name" value="TrioseP_Isoase_bac/euk"/>
</dbReference>
<dbReference type="InterPro" id="IPR000652">
    <property type="entry name" value="Triosephosphate_isomerase"/>
</dbReference>
<comment type="function">
    <text evidence="7">Involved in the gluconeogenesis. Catalyzes stereospecifically the conversion of dihydroxyacetone phosphate (DHAP) to D-glyceraldehyde-3-phosphate (G3P).</text>
</comment>
<evidence type="ECO:0000256" key="5">
    <source>
        <dbReference type="ARBA" id="ARBA00023152"/>
    </source>
</evidence>
<dbReference type="UniPathway" id="UPA00138"/>
<comment type="similarity">
    <text evidence="2 7 8">Belongs to the triosephosphate isomerase family.</text>
</comment>
<name>W8JQ71_9CHLA</name>
<evidence type="ECO:0000256" key="4">
    <source>
        <dbReference type="ARBA" id="ARBA00022490"/>
    </source>
</evidence>